<organism evidence="2 3">
    <name type="scientific">Sphingobacterium allocomposti</name>
    <dbReference type="NCBI Taxonomy" id="415956"/>
    <lineage>
        <taxon>Bacteria</taxon>
        <taxon>Pseudomonadati</taxon>
        <taxon>Bacteroidota</taxon>
        <taxon>Sphingobacteriia</taxon>
        <taxon>Sphingobacteriales</taxon>
        <taxon>Sphingobacteriaceae</taxon>
        <taxon>Sphingobacterium</taxon>
    </lineage>
</organism>
<keyword evidence="1" id="KW-0812">Transmembrane</keyword>
<dbReference type="RefSeq" id="WP_148909699.1">
    <property type="nucleotide sequence ID" value="NZ_VNHX01000021.1"/>
</dbReference>
<proteinExistence type="predicted"/>
<keyword evidence="1" id="KW-0472">Membrane</keyword>
<dbReference type="OrthoDB" id="814802at2"/>
<name>A0A5S5D9E8_9SPHI</name>
<sequence>MKPIWKWVIGIFLSIVVALGGILWYFSRNWRPLVEDKLAAVVKNSSDSLYRLTYDDMDLNLALGNVTLTNVKLVPDSVIYQQMETAQKAPDNRYDIRLKSLKIKRFGILDVLRSRKLNIRSISFDSPDIHVIHKYHSYNDTLARPPRKTLYESFKDVLTSVNVQDIQVDDVSFKYTKIDQGKSSDVSLKNIQIRVHDVLIDETSLADTTRFYYTKLVEVAVPGFTYEFSDGFYMAKFDELKINTRDQNILLTNVHYKPVMDRTAYFKKRGKNVTMTTLHFDTLRAEKLDFQKLVENQQVIAEKVQIKDGSVHLFGDKRFPKTPVNQIGQAPHQKLMRVKSLVRLDTVIVENIDVVYGEMSGKFHREGTITFDQASGRLTNVTNDSSALKTDKYLRADLRAKIMNRGNLHAKFAFDMLSKNGAHSYSGSVGPMGAPAFNKVLYPLLNVQVASGNIRGVRFHIEGTDHRSWGDFRFDYNNLKIDLLDDQGQKKSKRALSFLVNQLIINDSNPDANEKYHVGKVNHRRVPEHTFFKNLWESLLDGIKQTAGISKEREAQLMGTAAKAKNTLEETENTVKKTKSFIKKLFKKDEEESGVEK</sequence>
<evidence type="ECO:0000313" key="3">
    <source>
        <dbReference type="Proteomes" id="UP000325105"/>
    </source>
</evidence>
<evidence type="ECO:0008006" key="4">
    <source>
        <dbReference type="Google" id="ProtNLM"/>
    </source>
</evidence>
<feature type="transmembrane region" description="Helical" evidence="1">
    <location>
        <begin position="7"/>
        <end position="26"/>
    </location>
</feature>
<comment type="caution">
    <text evidence="2">The sequence shown here is derived from an EMBL/GenBank/DDBJ whole genome shotgun (WGS) entry which is preliminary data.</text>
</comment>
<gene>
    <name evidence="2" type="ORF">BC792_12151</name>
</gene>
<accession>A0A5S5D9E8</accession>
<dbReference type="Proteomes" id="UP000325105">
    <property type="component" value="Unassembled WGS sequence"/>
</dbReference>
<reference evidence="2 3" key="1">
    <citation type="submission" date="2019-07" db="EMBL/GenBank/DDBJ databases">
        <title>Genomic Encyclopedia of Archaeal and Bacterial Type Strains, Phase II (KMG-II): from individual species to whole genera.</title>
        <authorList>
            <person name="Goeker M."/>
        </authorList>
    </citation>
    <scope>NUCLEOTIDE SEQUENCE [LARGE SCALE GENOMIC DNA]</scope>
    <source>
        <strain evidence="2 3">DSM 18850</strain>
    </source>
</reference>
<evidence type="ECO:0000313" key="2">
    <source>
        <dbReference type="EMBL" id="TYP91209.1"/>
    </source>
</evidence>
<protein>
    <recommendedName>
        <fullName evidence="4">AsmA-like protein</fullName>
    </recommendedName>
</protein>
<dbReference type="AlphaFoldDB" id="A0A5S5D9E8"/>
<evidence type="ECO:0000256" key="1">
    <source>
        <dbReference type="SAM" id="Phobius"/>
    </source>
</evidence>
<keyword evidence="1" id="KW-1133">Transmembrane helix</keyword>
<keyword evidence="3" id="KW-1185">Reference proteome</keyword>
<dbReference type="EMBL" id="VNHX01000021">
    <property type="protein sequence ID" value="TYP91209.1"/>
    <property type="molecule type" value="Genomic_DNA"/>
</dbReference>